<feature type="region of interest" description="Disordered" evidence="1">
    <location>
        <begin position="1"/>
        <end position="20"/>
    </location>
</feature>
<dbReference type="EMBL" id="JAAIUW010000013">
    <property type="protein sequence ID" value="KAF7802661.1"/>
    <property type="molecule type" value="Genomic_DNA"/>
</dbReference>
<comment type="caution">
    <text evidence="2">The sequence shown here is derived from an EMBL/GenBank/DDBJ whole genome shotgun (WGS) entry which is preliminary data.</text>
</comment>
<gene>
    <name evidence="2" type="ORF">G2W53_041772</name>
</gene>
<name>A0A834SG83_9FABA</name>
<sequence>MAEGPQRALKDQALRSPQGF</sequence>
<organism evidence="2 3">
    <name type="scientific">Senna tora</name>
    <dbReference type="NCBI Taxonomy" id="362788"/>
    <lineage>
        <taxon>Eukaryota</taxon>
        <taxon>Viridiplantae</taxon>
        <taxon>Streptophyta</taxon>
        <taxon>Embryophyta</taxon>
        <taxon>Tracheophyta</taxon>
        <taxon>Spermatophyta</taxon>
        <taxon>Magnoliopsida</taxon>
        <taxon>eudicotyledons</taxon>
        <taxon>Gunneridae</taxon>
        <taxon>Pentapetalae</taxon>
        <taxon>rosids</taxon>
        <taxon>fabids</taxon>
        <taxon>Fabales</taxon>
        <taxon>Fabaceae</taxon>
        <taxon>Caesalpinioideae</taxon>
        <taxon>Cassia clade</taxon>
        <taxon>Senna</taxon>
    </lineage>
</organism>
<proteinExistence type="predicted"/>
<dbReference type="AlphaFoldDB" id="A0A834SG83"/>
<evidence type="ECO:0000313" key="3">
    <source>
        <dbReference type="Proteomes" id="UP000634136"/>
    </source>
</evidence>
<accession>A0A834SG83</accession>
<evidence type="ECO:0000256" key="1">
    <source>
        <dbReference type="SAM" id="MobiDB-lite"/>
    </source>
</evidence>
<evidence type="ECO:0000313" key="2">
    <source>
        <dbReference type="EMBL" id="KAF7802661.1"/>
    </source>
</evidence>
<reference evidence="2" key="1">
    <citation type="submission" date="2020-09" db="EMBL/GenBank/DDBJ databases">
        <title>Genome-Enabled Discovery of Anthraquinone Biosynthesis in Senna tora.</title>
        <authorList>
            <person name="Kang S.-H."/>
            <person name="Pandey R.P."/>
            <person name="Lee C.-M."/>
            <person name="Sim J.-S."/>
            <person name="Jeong J.-T."/>
            <person name="Choi B.-S."/>
            <person name="Jung M."/>
            <person name="Ginzburg D."/>
            <person name="Zhao K."/>
            <person name="Won S.Y."/>
            <person name="Oh T.-J."/>
            <person name="Yu Y."/>
            <person name="Kim N.-H."/>
            <person name="Lee O.R."/>
            <person name="Lee T.-H."/>
            <person name="Bashyal P."/>
            <person name="Kim T.-S."/>
            <person name="Lee W.-H."/>
            <person name="Kawkins C."/>
            <person name="Kim C.-K."/>
            <person name="Kim J.S."/>
            <person name="Ahn B.O."/>
            <person name="Rhee S.Y."/>
            <person name="Sohng J.K."/>
        </authorList>
    </citation>
    <scope>NUCLEOTIDE SEQUENCE</scope>
    <source>
        <tissue evidence="2">Leaf</tissue>
    </source>
</reference>
<protein>
    <submittedName>
        <fullName evidence="2">Uncharacterized protein</fullName>
    </submittedName>
</protein>
<keyword evidence="3" id="KW-1185">Reference proteome</keyword>
<dbReference type="Proteomes" id="UP000634136">
    <property type="component" value="Unassembled WGS sequence"/>
</dbReference>